<feature type="domain" description="Methyl-accepting transducer" evidence="12">
    <location>
        <begin position="271"/>
        <end position="500"/>
    </location>
</feature>
<dbReference type="InterPro" id="IPR003122">
    <property type="entry name" value="Tar_rcpt_lig-bd"/>
</dbReference>
<dbReference type="PRINTS" id="PR00260">
    <property type="entry name" value="CHEMTRNSDUCR"/>
</dbReference>
<evidence type="ECO:0000313" key="13">
    <source>
        <dbReference type="EMBL" id="TDG08303.1"/>
    </source>
</evidence>
<evidence type="ECO:0000256" key="5">
    <source>
        <dbReference type="ARBA" id="ARBA00022692"/>
    </source>
</evidence>
<evidence type="ECO:0000256" key="2">
    <source>
        <dbReference type="ARBA" id="ARBA00022475"/>
    </source>
</evidence>
<evidence type="ECO:0000256" key="7">
    <source>
        <dbReference type="ARBA" id="ARBA00023136"/>
    </source>
</evidence>
<evidence type="ECO:0000256" key="11">
    <source>
        <dbReference type="SAM" id="Phobius"/>
    </source>
</evidence>
<keyword evidence="7 11" id="KW-0472">Membrane</keyword>
<keyword evidence="2" id="KW-1003">Cell membrane</keyword>
<feature type="transmembrane region" description="Helical" evidence="11">
    <location>
        <begin position="189"/>
        <end position="210"/>
    </location>
</feature>
<dbReference type="PANTHER" id="PTHR43531:SF14">
    <property type="entry name" value="METHYL-ACCEPTING CHEMOTAXIS PROTEIN I-RELATED"/>
    <property type="match status" value="1"/>
</dbReference>
<dbReference type="FunFam" id="1.10.287.950:FF:000001">
    <property type="entry name" value="Methyl-accepting chemotaxis sensory transducer"/>
    <property type="match status" value="1"/>
</dbReference>
<comment type="similarity">
    <text evidence="9">Belongs to the methyl-accepting chemotaxis (MCP) protein family.</text>
</comment>
<dbReference type="GO" id="GO:0007165">
    <property type="term" value="P:signal transduction"/>
    <property type="evidence" value="ECO:0007669"/>
    <property type="project" value="UniProtKB-KW"/>
</dbReference>
<organism evidence="13 14">
    <name type="scientific">Paraburkholderia guartelaensis</name>
    <dbReference type="NCBI Taxonomy" id="2546446"/>
    <lineage>
        <taxon>Bacteria</taxon>
        <taxon>Pseudomonadati</taxon>
        <taxon>Pseudomonadota</taxon>
        <taxon>Betaproteobacteria</taxon>
        <taxon>Burkholderiales</taxon>
        <taxon>Burkholderiaceae</taxon>
        <taxon>Paraburkholderia</taxon>
    </lineage>
</organism>
<dbReference type="OrthoDB" id="9035482at2"/>
<dbReference type="Pfam" id="PF00015">
    <property type="entry name" value="MCPsignal"/>
    <property type="match status" value="1"/>
</dbReference>
<dbReference type="GO" id="GO:0006935">
    <property type="term" value="P:chemotaxis"/>
    <property type="evidence" value="ECO:0007669"/>
    <property type="project" value="InterPro"/>
</dbReference>
<accession>A0A4V2ZW77</accession>
<dbReference type="PROSITE" id="PS50111">
    <property type="entry name" value="CHEMOTAXIS_TRANSDUC_2"/>
    <property type="match status" value="1"/>
</dbReference>
<dbReference type="PANTHER" id="PTHR43531">
    <property type="entry name" value="PROTEIN ICFG"/>
    <property type="match status" value="1"/>
</dbReference>
<name>A0A4V2ZW77_9BURK</name>
<dbReference type="SUPFAM" id="SSF58104">
    <property type="entry name" value="Methyl-accepting chemotaxis protein (MCP) signaling domain"/>
    <property type="match status" value="1"/>
</dbReference>
<evidence type="ECO:0000256" key="3">
    <source>
        <dbReference type="ARBA" id="ARBA00022481"/>
    </source>
</evidence>
<evidence type="ECO:0000259" key="12">
    <source>
        <dbReference type="PROSITE" id="PS50111"/>
    </source>
</evidence>
<comment type="caution">
    <text evidence="13">The sequence shown here is derived from an EMBL/GenBank/DDBJ whole genome shotgun (WGS) entry which is preliminary data.</text>
</comment>
<evidence type="ECO:0000256" key="10">
    <source>
        <dbReference type="PROSITE-ProRule" id="PRU00284"/>
    </source>
</evidence>
<keyword evidence="6 11" id="KW-1133">Transmembrane helix</keyword>
<dbReference type="InterPro" id="IPR051310">
    <property type="entry name" value="MCP_chemotaxis"/>
</dbReference>
<gene>
    <name evidence="13" type="ORF">E1N52_13105</name>
</gene>
<reference evidence="13 14" key="1">
    <citation type="submission" date="2019-03" db="EMBL/GenBank/DDBJ databases">
        <title>Paraburkholderia sp. isolated from native Mimosa gymnas in Guartela State Park, Brazil.</title>
        <authorList>
            <person name="Paulitsch F."/>
            <person name="Hungria M."/>
            <person name="Delamuta J.R.M."/>
            <person name="Ribeiro R.A."/>
            <person name="Dall'Agnol R."/>
            <person name="Silva J.S.B."/>
        </authorList>
    </citation>
    <scope>NUCLEOTIDE SEQUENCE [LARGE SCALE GENOMIC DNA]</scope>
    <source>
        <strain evidence="13 14">CNPSo 3008</strain>
    </source>
</reference>
<evidence type="ECO:0000256" key="4">
    <source>
        <dbReference type="ARBA" id="ARBA00022519"/>
    </source>
</evidence>
<proteinExistence type="inferred from homology"/>
<dbReference type="Proteomes" id="UP000295606">
    <property type="component" value="Unassembled WGS sequence"/>
</dbReference>
<dbReference type="GO" id="GO:0004888">
    <property type="term" value="F:transmembrane signaling receptor activity"/>
    <property type="evidence" value="ECO:0007669"/>
    <property type="project" value="InterPro"/>
</dbReference>
<dbReference type="EMBL" id="SMOD01000008">
    <property type="protein sequence ID" value="TDG08303.1"/>
    <property type="molecule type" value="Genomic_DNA"/>
</dbReference>
<evidence type="ECO:0000256" key="6">
    <source>
        <dbReference type="ARBA" id="ARBA00022989"/>
    </source>
</evidence>
<keyword evidence="8 10" id="KW-0807">Transducer</keyword>
<evidence type="ECO:0000313" key="14">
    <source>
        <dbReference type="Proteomes" id="UP000295606"/>
    </source>
</evidence>
<evidence type="ECO:0000256" key="1">
    <source>
        <dbReference type="ARBA" id="ARBA00004429"/>
    </source>
</evidence>
<keyword evidence="4" id="KW-0997">Cell inner membrane</keyword>
<dbReference type="AlphaFoldDB" id="A0A4V2ZW77"/>
<dbReference type="GO" id="GO:0005886">
    <property type="term" value="C:plasma membrane"/>
    <property type="evidence" value="ECO:0007669"/>
    <property type="project" value="UniProtKB-SubCell"/>
</dbReference>
<dbReference type="CDD" id="cd11386">
    <property type="entry name" value="MCP_signal"/>
    <property type="match status" value="1"/>
</dbReference>
<comment type="subcellular location">
    <subcellularLocation>
        <location evidence="1">Cell inner membrane</location>
        <topology evidence="1">Multi-pass membrane protein</topology>
    </subcellularLocation>
</comment>
<protein>
    <submittedName>
        <fullName evidence="13">Methyl-accepting chemotaxis protein</fullName>
    </submittedName>
</protein>
<dbReference type="Pfam" id="PF02203">
    <property type="entry name" value="TarH"/>
    <property type="match status" value="1"/>
</dbReference>
<evidence type="ECO:0000256" key="9">
    <source>
        <dbReference type="ARBA" id="ARBA00029447"/>
    </source>
</evidence>
<keyword evidence="5 11" id="KW-0812">Transmembrane</keyword>
<dbReference type="InterPro" id="IPR004090">
    <property type="entry name" value="Chemotax_Me-accpt_rcpt"/>
</dbReference>
<evidence type="ECO:0000256" key="8">
    <source>
        <dbReference type="ARBA" id="ARBA00023224"/>
    </source>
</evidence>
<sequence length="515" mass="54252">MRKLTIKARLILLSTAVVLVSLCIGAVGLFGVSTSIGTLQNMFEGRVQALQAISTINELVTEASFSVSDAILDPSAQKTQLVVEGTTSRIARIDELMQAWLSHTDAGDGRRRAAAFSANWTTLRDKGLRPAVQLLSANNLSEAQWVQTQTIDPLSKTVKTQGTQLRQLELADAHSEYERARKTGQVVEWLVVGLIIVGLAGVAALCASMARSLFRDLGSEPFVAAQLANRVAAGDLSVEVVVKSGDTRSVLYAMKVMQQRLAAIIGGIRDSAEAIAEATAHIASGNGTLAQRTEEHAASIQQTSSSMAQLSTMVRSNAGHATQARTLAGIASTKAGDGDRAARDAGERMRALAQRSARIQEITSVIDGISFQTNLLALNAAVEAARAGNQGRGFAVVAQEVRALAERSSGAAKEIDTLIKEMTTEVDQSNHAVEAAAATIVDLLGAVRGVAQLVDSIADASEEQSTGIEQVNAAVTVMDRVTQQNSAFVQDGVQAANALSAQAETLRSAVRAFQL</sequence>
<dbReference type="RefSeq" id="WP_133183207.1">
    <property type="nucleotide sequence ID" value="NZ_SMOD01000008.1"/>
</dbReference>
<dbReference type="InterPro" id="IPR004089">
    <property type="entry name" value="MCPsignal_dom"/>
</dbReference>
<dbReference type="Gene3D" id="1.10.287.950">
    <property type="entry name" value="Methyl-accepting chemotaxis protein"/>
    <property type="match status" value="1"/>
</dbReference>
<keyword evidence="3" id="KW-0488">Methylation</keyword>
<dbReference type="SMART" id="SM00283">
    <property type="entry name" value="MA"/>
    <property type="match status" value="1"/>
</dbReference>